<name>A0ABQ8UYG8_9EUKA</name>
<gene>
    <name evidence="2" type="ORF">PAPYR_17</name>
</gene>
<dbReference type="EMBL" id="JAPMOS010000001">
    <property type="protein sequence ID" value="KAJ4462827.1"/>
    <property type="molecule type" value="Genomic_DNA"/>
</dbReference>
<feature type="region of interest" description="Disordered" evidence="1">
    <location>
        <begin position="172"/>
        <end position="257"/>
    </location>
</feature>
<protein>
    <submittedName>
        <fullName evidence="2">Uncharacterized protein</fullName>
    </submittedName>
</protein>
<keyword evidence="3" id="KW-1185">Reference proteome</keyword>
<evidence type="ECO:0000313" key="3">
    <source>
        <dbReference type="Proteomes" id="UP001141327"/>
    </source>
</evidence>
<accession>A0ABQ8UYG8</accession>
<feature type="compositionally biased region" description="Polar residues" evidence="1">
    <location>
        <begin position="205"/>
        <end position="214"/>
    </location>
</feature>
<sequence length="257" mass="28290">MHKHPQKRLKPVPPRDIGDDFLDQFTIYQTQLNGIFEEPLSPPASTAFLKFFGCGLASACSNLIRNLDIYQLDKILPRFGTDDTLLSILHEVDERFLEWRKSQPLTDRSSPLDDSQFVPFLRRVPTFRRKCGINDDTFDDGSLATAAVHPQFEQAISRVEQTIAAWTYSIQEQQEPKPSGAPLPLEGGASSTSVSADARAPATPALSQQPQTPASLPETPEDPMAVGYEPVPSSVPEGDDDDIPPLEPQSIPPAVSR</sequence>
<proteinExistence type="predicted"/>
<dbReference type="Proteomes" id="UP001141327">
    <property type="component" value="Unassembled WGS sequence"/>
</dbReference>
<evidence type="ECO:0000313" key="2">
    <source>
        <dbReference type="EMBL" id="KAJ4462827.1"/>
    </source>
</evidence>
<organism evidence="2 3">
    <name type="scientific">Paratrimastix pyriformis</name>
    <dbReference type="NCBI Taxonomy" id="342808"/>
    <lineage>
        <taxon>Eukaryota</taxon>
        <taxon>Metamonada</taxon>
        <taxon>Preaxostyla</taxon>
        <taxon>Paratrimastigidae</taxon>
        <taxon>Paratrimastix</taxon>
    </lineage>
</organism>
<evidence type="ECO:0000256" key="1">
    <source>
        <dbReference type="SAM" id="MobiDB-lite"/>
    </source>
</evidence>
<comment type="caution">
    <text evidence="2">The sequence shown here is derived from an EMBL/GenBank/DDBJ whole genome shotgun (WGS) entry which is preliminary data.</text>
</comment>
<reference evidence="2" key="1">
    <citation type="journal article" date="2022" name="bioRxiv">
        <title>Genomics of Preaxostyla Flagellates Illuminates Evolutionary Transitions and the Path Towards Mitochondrial Loss.</title>
        <authorList>
            <person name="Novak L.V.F."/>
            <person name="Treitli S.C."/>
            <person name="Pyrih J."/>
            <person name="Halakuc P."/>
            <person name="Pipaliya S.V."/>
            <person name="Vacek V."/>
            <person name="Brzon O."/>
            <person name="Soukal P."/>
            <person name="Eme L."/>
            <person name="Dacks J.B."/>
            <person name="Karnkowska A."/>
            <person name="Elias M."/>
            <person name="Hampl V."/>
        </authorList>
    </citation>
    <scope>NUCLEOTIDE SEQUENCE</scope>
    <source>
        <strain evidence="2">RCP-MX</strain>
    </source>
</reference>